<dbReference type="Pfam" id="PF04015">
    <property type="entry name" value="DUF362"/>
    <property type="match status" value="1"/>
</dbReference>
<sequence>MIIIKRIKDTIENTIYDALSEIKYKPQHERVLIKPCIPSPCRVGTPYIASHKITAGVINYLRHQGIEEIIVGEGPLRDYNRTFVVSGYEKMCKEKDVRLINLHYAERRGIAWDYGEIQIPSLIFDSEYINIAKLKVHTSTTVTLGMKNQMGLLRKEDNKNIHLLGLHRPIAALASVIKPNLTIIDAINGEQGGPPGKHGHEVQGINLVICGTSLLSTDATAARLMGFSLENILHLSIAKDMNLSIFDDEMMGVPLDECQMNFIPLTDHRKIYNLYYHWTDETCSGCLGLMAEIRATALTHPWHLGRFIRHGLLQRIDIFTGKPKIIMETNGHIIGIGNCMLDIASKHGIPFVPGCPPRAVDVLRKI</sequence>
<proteinExistence type="predicted"/>
<name>A0A1J5E3S3_9BACT</name>
<gene>
    <name evidence="2" type="ORF">AUJ95_06550</name>
</gene>
<dbReference type="STRING" id="1817895.AUJ95_06550"/>
<protein>
    <recommendedName>
        <fullName evidence="1">DUF362 domain-containing protein</fullName>
    </recommendedName>
</protein>
<evidence type="ECO:0000313" key="3">
    <source>
        <dbReference type="Proteomes" id="UP000183085"/>
    </source>
</evidence>
<reference evidence="2 3" key="1">
    <citation type="journal article" date="2016" name="Environ. Microbiol.">
        <title>Genomic resolution of a cold subsurface aquifer community provides metabolic insights for novel microbes adapted to high CO concentrations.</title>
        <authorList>
            <person name="Probst A.J."/>
            <person name="Castelle C.J."/>
            <person name="Singh A."/>
            <person name="Brown C.T."/>
            <person name="Anantharaman K."/>
            <person name="Sharon I."/>
            <person name="Hug L.A."/>
            <person name="Burstein D."/>
            <person name="Emerson J.B."/>
            <person name="Thomas B.C."/>
            <person name="Banfield J.F."/>
        </authorList>
    </citation>
    <scope>NUCLEOTIDE SEQUENCE [LARGE SCALE GENOMIC DNA]</scope>
    <source>
        <strain evidence="2">CG2_30_40_21</strain>
    </source>
</reference>
<dbReference type="Proteomes" id="UP000183085">
    <property type="component" value="Unassembled WGS sequence"/>
</dbReference>
<dbReference type="EMBL" id="MNYI01000174">
    <property type="protein sequence ID" value="OIP38591.1"/>
    <property type="molecule type" value="Genomic_DNA"/>
</dbReference>
<dbReference type="InterPro" id="IPR007160">
    <property type="entry name" value="DUF362"/>
</dbReference>
<comment type="caution">
    <text evidence="2">The sequence shown here is derived from an EMBL/GenBank/DDBJ whole genome shotgun (WGS) entry which is preliminary data.</text>
</comment>
<dbReference type="AlphaFoldDB" id="A0A1J5E3S3"/>
<evidence type="ECO:0000313" key="2">
    <source>
        <dbReference type="EMBL" id="OIP38591.1"/>
    </source>
</evidence>
<feature type="domain" description="DUF362" evidence="1">
    <location>
        <begin position="31"/>
        <end position="223"/>
    </location>
</feature>
<accession>A0A1J5E3S3</accession>
<evidence type="ECO:0000259" key="1">
    <source>
        <dbReference type="Pfam" id="PF04015"/>
    </source>
</evidence>
<organism evidence="2 3">
    <name type="scientific">Candidatus Desantisbacteria bacterium CG2_30_40_21</name>
    <dbReference type="NCBI Taxonomy" id="1817895"/>
    <lineage>
        <taxon>Bacteria</taxon>
        <taxon>Candidatus Desantisiibacteriota</taxon>
    </lineage>
</organism>